<gene>
    <name evidence="1" type="ORF">SDC9_183755</name>
</gene>
<dbReference type="AlphaFoldDB" id="A0A645HCK0"/>
<evidence type="ECO:0000313" key="1">
    <source>
        <dbReference type="EMBL" id="MPN36246.1"/>
    </source>
</evidence>
<accession>A0A645HCK0</accession>
<dbReference type="EMBL" id="VSSQ01090279">
    <property type="protein sequence ID" value="MPN36246.1"/>
    <property type="molecule type" value="Genomic_DNA"/>
</dbReference>
<comment type="caution">
    <text evidence="1">The sequence shown here is derived from an EMBL/GenBank/DDBJ whole genome shotgun (WGS) entry which is preliminary data.</text>
</comment>
<reference evidence="1" key="1">
    <citation type="submission" date="2019-08" db="EMBL/GenBank/DDBJ databases">
        <authorList>
            <person name="Kucharzyk K."/>
            <person name="Murdoch R.W."/>
            <person name="Higgins S."/>
            <person name="Loffler F."/>
        </authorList>
    </citation>
    <scope>NUCLEOTIDE SEQUENCE</scope>
</reference>
<protein>
    <submittedName>
        <fullName evidence="1">Uncharacterized protein</fullName>
    </submittedName>
</protein>
<organism evidence="1">
    <name type="scientific">bioreactor metagenome</name>
    <dbReference type="NCBI Taxonomy" id="1076179"/>
    <lineage>
        <taxon>unclassified sequences</taxon>
        <taxon>metagenomes</taxon>
        <taxon>ecological metagenomes</taxon>
    </lineage>
</organism>
<sequence length="71" mass="8300">MRMREKNRVNLAGQGWQRRVLIKIPALFHAVVHKDMLAADVQMRTAAGYLVIRPDKGEFHCIRPFLPDLFR</sequence>
<proteinExistence type="predicted"/>
<name>A0A645HCK0_9ZZZZ</name>